<proteinExistence type="predicted"/>
<dbReference type="Proteomes" id="UP000292957">
    <property type="component" value="Unassembled WGS sequence"/>
</dbReference>
<name>A0A4Q9M9J0_9APHY</name>
<organism evidence="2">
    <name type="scientific">Dichomitus squalens</name>
    <dbReference type="NCBI Taxonomy" id="114155"/>
    <lineage>
        <taxon>Eukaryota</taxon>
        <taxon>Fungi</taxon>
        <taxon>Dikarya</taxon>
        <taxon>Basidiomycota</taxon>
        <taxon>Agaricomycotina</taxon>
        <taxon>Agaricomycetes</taxon>
        <taxon>Polyporales</taxon>
        <taxon>Polyporaceae</taxon>
        <taxon>Dichomitus</taxon>
    </lineage>
</organism>
<evidence type="ECO:0000256" key="1">
    <source>
        <dbReference type="SAM" id="MobiDB-lite"/>
    </source>
</evidence>
<evidence type="ECO:0000313" key="2">
    <source>
        <dbReference type="EMBL" id="TBU23689.1"/>
    </source>
</evidence>
<feature type="region of interest" description="Disordered" evidence="1">
    <location>
        <begin position="163"/>
        <end position="227"/>
    </location>
</feature>
<gene>
    <name evidence="2" type="ORF">BD311DRAFT_673377</name>
</gene>
<reference evidence="2" key="1">
    <citation type="submission" date="2019-01" db="EMBL/GenBank/DDBJ databases">
        <title>Draft genome sequences of three monokaryotic isolates of the white-rot basidiomycete fungus Dichomitus squalens.</title>
        <authorList>
            <consortium name="DOE Joint Genome Institute"/>
            <person name="Lopez S.C."/>
            <person name="Andreopoulos B."/>
            <person name="Pangilinan J."/>
            <person name="Lipzen A."/>
            <person name="Riley R."/>
            <person name="Ahrendt S."/>
            <person name="Ng V."/>
            <person name="Barry K."/>
            <person name="Daum C."/>
            <person name="Grigoriev I.V."/>
            <person name="Hilden K.S."/>
            <person name="Makela M.R."/>
            <person name="de Vries R.P."/>
        </authorList>
    </citation>
    <scope>NUCLEOTIDE SEQUENCE [LARGE SCALE GENOMIC DNA]</scope>
    <source>
        <strain evidence="2">OM18370.1</strain>
    </source>
</reference>
<dbReference type="AlphaFoldDB" id="A0A4Q9M9J0"/>
<feature type="compositionally biased region" description="Polar residues" evidence="1">
    <location>
        <begin position="178"/>
        <end position="187"/>
    </location>
</feature>
<sequence length="255" mass="26919">MAKLPPYEALGALDVVSISAMELNRTRSAGDANQTAPSNAFAGPHPPNPYDDAAGVYGQPQIGERDQRGLGYDSGLCLLDATDLGAVSGATAGYSAALPNYGQPQDGGNVEPSALDQQPHLAIWIESRTQPPLASAVPATPAPSDYTDSMSISLSTIPPSYHTHDSYDDLPSYHAMPPSSNYSSTQEPRAPPSAFSANRARVWEQEGARRPSQAVDGGIRSTGAASDSRRVVGDEYDYHISGLDVMVLPDYSENV</sequence>
<protein>
    <submittedName>
        <fullName evidence="2">Uncharacterized protein</fullName>
    </submittedName>
</protein>
<feature type="region of interest" description="Disordered" evidence="1">
    <location>
        <begin position="27"/>
        <end position="58"/>
    </location>
</feature>
<dbReference type="EMBL" id="ML143498">
    <property type="protein sequence ID" value="TBU23689.1"/>
    <property type="molecule type" value="Genomic_DNA"/>
</dbReference>
<accession>A0A4Q9M9J0</accession>